<comment type="catalytic activity">
    <reaction evidence="1">
        <text>S-ubiquitinyl-[E2 ubiquitin-conjugating enzyme]-L-cysteine + [acceptor protein]-L-lysine = [E2 ubiquitin-conjugating enzyme]-L-cysteine + N(6)-ubiquitinyl-[acceptor protein]-L-lysine.</text>
        <dbReference type="EC" id="2.3.2.27"/>
    </reaction>
</comment>
<organism evidence="17 18">
    <name type="scientific">Salvia divinorum</name>
    <name type="common">Maria pastora</name>
    <name type="synonym">Diviner's sage</name>
    <dbReference type="NCBI Taxonomy" id="28513"/>
    <lineage>
        <taxon>Eukaryota</taxon>
        <taxon>Viridiplantae</taxon>
        <taxon>Streptophyta</taxon>
        <taxon>Embryophyta</taxon>
        <taxon>Tracheophyta</taxon>
        <taxon>Spermatophyta</taxon>
        <taxon>Magnoliopsida</taxon>
        <taxon>eudicotyledons</taxon>
        <taxon>Gunneridae</taxon>
        <taxon>Pentapetalae</taxon>
        <taxon>asterids</taxon>
        <taxon>lamiids</taxon>
        <taxon>Lamiales</taxon>
        <taxon>Lamiaceae</taxon>
        <taxon>Nepetoideae</taxon>
        <taxon>Mentheae</taxon>
        <taxon>Salviinae</taxon>
        <taxon>Salvia</taxon>
        <taxon>Salvia subgen. Calosphace</taxon>
    </lineage>
</organism>
<gene>
    <name evidence="17" type="ORF">AAHA92_08240</name>
</gene>
<dbReference type="PANTHER" id="PTHR14155">
    <property type="entry name" value="RING FINGER DOMAIN-CONTAINING"/>
    <property type="match status" value="1"/>
</dbReference>
<keyword evidence="11 15" id="KW-1133">Transmembrane helix</keyword>
<dbReference type="GO" id="GO:0061630">
    <property type="term" value="F:ubiquitin protein ligase activity"/>
    <property type="evidence" value="ECO:0007669"/>
    <property type="project" value="UniProtKB-EC"/>
</dbReference>
<sequence length="216" mass="22740">MNPISTLTISRRFIQASDVDSFNGIPETSDPPLSAAAAARRTPLQPAPVFDSSMALTILVILTALFFLGFFSIYIRRFASATAAAAVAETRKCGGGLDASAADSLPLVAYGGAARHRMIDECPICLGEFGEMETVKMIPYCGHVFHPTCIDTWLASRVTCPLCRSAELFGGAAEEICLDVAPDMVSGASAPGAGVRRVCSCSDLASRTALHRSASF</sequence>
<dbReference type="Pfam" id="PF13639">
    <property type="entry name" value="zf-RING_2"/>
    <property type="match status" value="1"/>
</dbReference>
<comment type="pathway">
    <text evidence="3">Protein modification; protein ubiquitination.</text>
</comment>
<comment type="subcellular location">
    <subcellularLocation>
        <location evidence="2">Membrane</location>
        <topology evidence="2">Single-pass membrane protein</topology>
    </subcellularLocation>
</comment>
<feature type="transmembrane region" description="Helical" evidence="15">
    <location>
        <begin position="54"/>
        <end position="75"/>
    </location>
</feature>
<dbReference type="PROSITE" id="PS50089">
    <property type="entry name" value="ZF_RING_2"/>
    <property type="match status" value="1"/>
</dbReference>
<dbReference type="FunFam" id="3.30.40.10:FF:000187">
    <property type="entry name" value="E3 ubiquitin-protein ligase ATL6"/>
    <property type="match status" value="1"/>
</dbReference>
<accession>A0ABD1HNU0</accession>
<evidence type="ECO:0000259" key="16">
    <source>
        <dbReference type="PROSITE" id="PS50089"/>
    </source>
</evidence>
<evidence type="ECO:0000256" key="9">
    <source>
        <dbReference type="ARBA" id="ARBA00022786"/>
    </source>
</evidence>
<keyword evidence="10" id="KW-0862">Zinc</keyword>
<dbReference type="InterPro" id="IPR013083">
    <property type="entry name" value="Znf_RING/FYVE/PHD"/>
</dbReference>
<keyword evidence="5 17" id="KW-0808">Transferase</keyword>
<keyword evidence="8 14" id="KW-0863">Zinc-finger</keyword>
<dbReference type="PANTHER" id="PTHR14155:SF592">
    <property type="entry name" value="RING-H2 FINGER PROTEIN ATL57"/>
    <property type="match status" value="1"/>
</dbReference>
<evidence type="ECO:0000256" key="5">
    <source>
        <dbReference type="ARBA" id="ARBA00022679"/>
    </source>
</evidence>
<dbReference type="SMART" id="SM00184">
    <property type="entry name" value="RING"/>
    <property type="match status" value="1"/>
</dbReference>
<evidence type="ECO:0000256" key="15">
    <source>
        <dbReference type="SAM" id="Phobius"/>
    </source>
</evidence>
<keyword evidence="12 15" id="KW-0472">Membrane</keyword>
<protein>
    <recommendedName>
        <fullName evidence="4">RING-type E3 ubiquitin transferase</fullName>
        <ecNumber evidence="4">2.3.2.27</ecNumber>
    </recommendedName>
</protein>
<evidence type="ECO:0000256" key="1">
    <source>
        <dbReference type="ARBA" id="ARBA00000900"/>
    </source>
</evidence>
<evidence type="ECO:0000256" key="11">
    <source>
        <dbReference type="ARBA" id="ARBA00022989"/>
    </source>
</evidence>
<dbReference type="SUPFAM" id="SSF57850">
    <property type="entry name" value="RING/U-box"/>
    <property type="match status" value="1"/>
</dbReference>
<evidence type="ECO:0000256" key="12">
    <source>
        <dbReference type="ARBA" id="ARBA00023136"/>
    </source>
</evidence>
<evidence type="ECO:0000313" key="18">
    <source>
        <dbReference type="Proteomes" id="UP001567538"/>
    </source>
</evidence>
<evidence type="ECO:0000256" key="7">
    <source>
        <dbReference type="ARBA" id="ARBA00022723"/>
    </source>
</evidence>
<evidence type="ECO:0000256" key="13">
    <source>
        <dbReference type="ARBA" id="ARBA00024209"/>
    </source>
</evidence>
<keyword evidence="9" id="KW-0833">Ubl conjugation pathway</keyword>
<name>A0ABD1HNU0_SALDI</name>
<dbReference type="InterPro" id="IPR053238">
    <property type="entry name" value="RING-H2_zinc_finger"/>
</dbReference>
<evidence type="ECO:0000256" key="4">
    <source>
        <dbReference type="ARBA" id="ARBA00012483"/>
    </source>
</evidence>
<proteinExistence type="inferred from homology"/>
<dbReference type="AlphaFoldDB" id="A0ABD1HNU0"/>
<dbReference type="GO" id="GO:0016020">
    <property type="term" value="C:membrane"/>
    <property type="evidence" value="ECO:0007669"/>
    <property type="project" value="UniProtKB-SubCell"/>
</dbReference>
<keyword evidence="7" id="KW-0479">Metal-binding</keyword>
<reference evidence="17 18" key="1">
    <citation type="submission" date="2024-06" db="EMBL/GenBank/DDBJ databases">
        <title>A chromosome level genome sequence of Diviner's sage (Salvia divinorum).</title>
        <authorList>
            <person name="Ford S.A."/>
            <person name="Ro D.-K."/>
            <person name="Ness R.W."/>
            <person name="Phillips M.A."/>
        </authorList>
    </citation>
    <scope>NUCLEOTIDE SEQUENCE [LARGE SCALE GENOMIC DNA]</scope>
    <source>
        <strain evidence="17">SAF-2024a</strain>
        <tissue evidence="17">Leaf</tissue>
    </source>
</reference>
<evidence type="ECO:0000256" key="10">
    <source>
        <dbReference type="ARBA" id="ARBA00022833"/>
    </source>
</evidence>
<comment type="similarity">
    <text evidence="13">Belongs to the RING-type zinc finger family. ATL subfamily.</text>
</comment>
<dbReference type="EC" id="2.3.2.27" evidence="4"/>
<dbReference type="InterPro" id="IPR001841">
    <property type="entry name" value="Znf_RING"/>
</dbReference>
<evidence type="ECO:0000256" key="2">
    <source>
        <dbReference type="ARBA" id="ARBA00004167"/>
    </source>
</evidence>
<dbReference type="Proteomes" id="UP001567538">
    <property type="component" value="Unassembled WGS sequence"/>
</dbReference>
<evidence type="ECO:0000313" key="17">
    <source>
        <dbReference type="EMBL" id="KAL1557690.1"/>
    </source>
</evidence>
<keyword evidence="18" id="KW-1185">Reference proteome</keyword>
<evidence type="ECO:0000256" key="3">
    <source>
        <dbReference type="ARBA" id="ARBA00004906"/>
    </source>
</evidence>
<evidence type="ECO:0000256" key="14">
    <source>
        <dbReference type="PROSITE-ProRule" id="PRU00175"/>
    </source>
</evidence>
<dbReference type="Gene3D" id="3.30.40.10">
    <property type="entry name" value="Zinc/RING finger domain, C3HC4 (zinc finger)"/>
    <property type="match status" value="1"/>
</dbReference>
<evidence type="ECO:0000256" key="8">
    <source>
        <dbReference type="ARBA" id="ARBA00022771"/>
    </source>
</evidence>
<dbReference type="GO" id="GO:0008270">
    <property type="term" value="F:zinc ion binding"/>
    <property type="evidence" value="ECO:0007669"/>
    <property type="project" value="UniProtKB-KW"/>
</dbReference>
<keyword evidence="6 15" id="KW-0812">Transmembrane</keyword>
<dbReference type="EMBL" id="JBEAFC010000004">
    <property type="protein sequence ID" value="KAL1557690.1"/>
    <property type="molecule type" value="Genomic_DNA"/>
</dbReference>
<keyword evidence="17" id="KW-0012">Acyltransferase</keyword>
<feature type="domain" description="RING-type" evidence="16">
    <location>
        <begin position="122"/>
        <end position="164"/>
    </location>
</feature>
<evidence type="ECO:0000256" key="6">
    <source>
        <dbReference type="ARBA" id="ARBA00022692"/>
    </source>
</evidence>
<comment type="caution">
    <text evidence="17">The sequence shown here is derived from an EMBL/GenBank/DDBJ whole genome shotgun (WGS) entry which is preliminary data.</text>
</comment>